<keyword evidence="2" id="KW-1185">Reference proteome</keyword>
<accession>A0A369JHB2</accession>
<sequence>MVLRLTSCTFPASPDRTEEWQPTLPCPTPTRSVLAALARCPHRLSHGLQGTMALQHACGWPGGPPIPHSGTGDGYSTMSYFSGTVVRISRSAPRYNVYRTFIFLSTSFLSSSSPHIVSLFTRCTLTDVYHSAIPSSPTFPNRVRDPQFSRPSFSLLELRLQNKINAIPTSGRTF</sequence>
<protein>
    <submittedName>
        <fullName evidence="1">Uncharacterized protein</fullName>
    </submittedName>
</protein>
<dbReference type="Proteomes" id="UP000076154">
    <property type="component" value="Unassembled WGS sequence"/>
</dbReference>
<reference evidence="1" key="1">
    <citation type="submission" date="2018-04" db="EMBL/GenBank/DDBJ databases">
        <title>Whole genome sequencing of Hypsizygus marmoreus.</title>
        <authorList>
            <person name="Choi I.-G."/>
            <person name="Min B."/>
            <person name="Kim J.-G."/>
            <person name="Kim S."/>
            <person name="Oh Y.-L."/>
            <person name="Kong W.-S."/>
            <person name="Park H."/>
            <person name="Jeong J."/>
            <person name="Song E.-S."/>
        </authorList>
    </citation>
    <scope>NUCLEOTIDE SEQUENCE [LARGE SCALE GENOMIC DNA]</scope>
    <source>
        <strain evidence="1">51987-8</strain>
    </source>
</reference>
<evidence type="ECO:0000313" key="1">
    <source>
        <dbReference type="EMBL" id="RDB18794.1"/>
    </source>
</evidence>
<organism evidence="1 2">
    <name type="scientific">Hypsizygus marmoreus</name>
    <name type="common">White beech mushroom</name>
    <name type="synonym">Agaricus marmoreus</name>
    <dbReference type="NCBI Taxonomy" id="39966"/>
    <lineage>
        <taxon>Eukaryota</taxon>
        <taxon>Fungi</taxon>
        <taxon>Dikarya</taxon>
        <taxon>Basidiomycota</taxon>
        <taxon>Agaricomycotina</taxon>
        <taxon>Agaricomycetes</taxon>
        <taxon>Agaricomycetidae</taxon>
        <taxon>Agaricales</taxon>
        <taxon>Tricholomatineae</taxon>
        <taxon>Lyophyllaceae</taxon>
        <taxon>Hypsizygus</taxon>
    </lineage>
</organism>
<dbReference type="EMBL" id="LUEZ02000087">
    <property type="protein sequence ID" value="RDB18794.1"/>
    <property type="molecule type" value="Genomic_DNA"/>
</dbReference>
<dbReference type="AlphaFoldDB" id="A0A369JHB2"/>
<name>A0A369JHB2_HYPMA</name>
<gene>
    <name evidence="1" type="ORF">Hypma_014581</name>
</gene>
<dbReference type="InParanoid" id="A0A369JHB2"/>
<evidence type="ECO:0000313" key="2">
    <source>
        <dbReference type="Proteomes" id="UP000076154"/>
    </source>
</evidence>
<proteinExistence type="predicted"/>
<comment type="caution">
    <text evidence="1">The sequence shown here is derived from an EMBL/GenBank/DDBJ whole genome shotgun (WGS) entry which is preliminary data.</text>
</comment>